<feature type="compositionally biased region" description="Low complexity" evidence="5">
    <location>
        <begin position="272"/>
        <end position="286"/>
    </location>
</feature>
<dbReference type="GO" id="GO:0006397">
    <property type="term" value="P:mRNA processing"/>
    <property type="evidence" value="ECO:0007669"/>
    <property type="project" value="UniProtKB-KW"/>
</dbReference>
<dbReference type="GO" id="GO:0031087">
    <property type="term" value="P:deadenylation-independent decapping of nuclear-transcribed mRNA"/>
    <property type="evidence" value="ECO:0007669"/>
    <property type="project" value="TreeGrafter"/>
</dbReference>
<evidence type="ECO:0000256" key="1">
    <source>
        <dbReference type="ARBA" id="ARBA00004496"/>
    </source>
</evidence>
<comment type="caution">
    <text evidence="6">The sequence shown here is derived from an EMBL/GenBank/DDBJ whole genome shotgun (WGS) entry which is preliminary data.</text>
</comment>
<dbReference type="OrthoDB" id="440673at2759"/>
<dbReference type="PANTHER" id="PTHR16290">
    <property type="entry name" value="TRANSCRIPTION FACTOR SMIF DECAPPING ENZYME DCP1"/>
    <property type="match status" value="1"/>
</dbReference>
<proteinExistence type="inferred from homology"/>
<evidence type="ECO:0000256" key="4">
    <source>
        <dbReference type="ARBA" id="ARBA00022664"/>
    </source>
</evidence>
<feature type="region of interest" description="Disordered" evidence="5">
    <location>
        <begin position="1"/>
        <end position="21"/>
    </location>
</feature>
<keyword evidence="4" id="KW-0507">mRNA processing</keyword>
<comment type="subcellular location">
    <subcellularLocation>
        <location evidence="1">Cytoplasm</location>
    </subcellularLocation>
</comment>
<evidence type="ECO:0000256" key="5">
    <source>
        <dbReference type="SAM" id="MobiDB-lite"/>
    </source>
</evidence>
<evidence type="ECO:0000313" key="6">
    <source>
        <dbReference type="EMBL" id="KAJ5182579.1"/>
    </source>
</evidence>
<protein>
    <submittedName>
        <fullName evidence="6">Dcp1-like decapping</fullName>
    </submittedName>
</protein>
<comment type="similarity">
    <text evidence="2">Belongs to the DCP1 family.</text>
</comment>
<dbReference type="GO" id="GO:0008047">
    <property type="term" value="F:enzyme activator activity"/>
    <property type="evidence" value="ECO:0007669"/>
    <property type="project" value="InterPro"/>
</dbReference>
<organism evidence="6 7">
    <name type="scientific">Penicillium capsulatum</name>
    <dbReference type="NCBI Taxonomy" id="69766"/>
    <lineage>
        <taxon>Eukaryota</taxon>
        <taxon>Fungi</taxon>
        <taxon>Dikarya</taxon>
        <taxon>Ascomycota</taxon>
        <taxon>Pezizomycotina</taxon>
        <taxon>Eurotiomycetes</taxon>
        <taxon>Eurotiomycetidae</taxon>
        <taxon>Eurotiales</taxon>
        <taxon>Aspergillaceae</taxon>
        <taxon>Penicillium</taxon>
    </lineage>
</organism>
<dbReference type="EMBL" id="JAPQKO010000001">
    <property type="protein sequence ID" value="KAJ5182579.1"/>
    <property type="molecule type" value="Genomic_DNA"/>
</dbReference>
<dbReference type="GO" id="GO:0000932">
    <property type="term" value="C:P-body"/>
    <property type="evidence" value="ECO:0007669"/>
    <property type="project" value="TreeGrafter"/>
</dbReference>
<dbReference type="Pfam" id="PF06058">
    <property type="entry name" value="DCP1"/>
    <property type="match status" value="1"/>
</dbReference>
<reference evidence="6" key="1">
    <citation type="submission" date="2022-11" db="EMBL/GenBank/DDBJ databases">
        <authorList>
            <person name="Petersen C."/>
        </authorList>
    </citation>
    <scope>NUCLEOTIDE SEQUENCE</scope>
    <source>
        <strain evidence="6">IBT 21917</strain>
    </source>
</reference>
<evidence type="ECO:0000256" key="3">
    <source>
        <dbReference type="ARBA" id="ARBA00022490"/>
    </source>
</evidence>
<dbReference type="Proteomes" id="UP001146351">
    <property type="component" value="Unassembled WGS sequence"/>
</dbReference>
<dbReference type="PANTHER" id="PTHR16290:SF0">
    <property type="entry name" value="DECAPPING PROTEIN 1, ISOFORM A"/>
    <property type="match status" value="1"/>
</dbReference>
<gene>
    <name evidence="6" type="ORF">N7492_000195</name>
</gene>
<evidence type="ECO:0000313" key="7">
    <source>
        <dbReference type="Proteomes" id="UP001146351"/>
    </source>
</evidence>
<dbReference type="GO" id="GO:0003729">
    <property type="term" value="F:mRNA binding"/>
    <property type="evidence" value="ECO:0007669"/>
    <property type="project" value="TreeGrafter"/>
</dbReference>
<sequence>MSSRKPRRNNPANHHNQNHNHLTDYESDAAYLSDMQQLQSAPPLRSNEELNLAVLRRHNPSITLILSLANYAVIYIFSPTSRAWEKTSIEGSLFVCQLTPGSLGEERYTAFILNRRGLDNFDLPLTDGENVELTDEYVIVRQNEETDAEYNSHGKHENGMKTSDKIFGIWIYSEPPPNSTSETRTINAQLIMECAAHAGQSLKLARERLGAMRQDGMHVAAAAAEAQTAPMQEVQASVPMGRQVSLKDLFGQQRAQDDGWSVRAHHLSPAEQQQQQYQQQQQHYQQQMQYQMQMQPGMMPPQHPPHPPPQPQLDVLGNLFRRAGLAYQDGPGH</sequence>
<dbReference type="FunFam" id="2.30.29.30:FF:000444">
    <property type="entry name" value="Decapping enzyme Dcp1, putative"/>
    <property type="match status" value="1"/>
</dbReference>
<feature type="region of interest" description="Disordered" evidence="5">
    <location>
        <begin position="256"/>
        <end position="286"/>
    </location>
</feature>
<reference evidence="6" key="2">
    <citation type="journal article" date="2023" name="IMA Fungus">
        <title>Comparative genomic study of the Penicillium genus elucidates a diverse pangenome and 15 lateral gene transfer events.</title>
        <authorList>
            <person name="Petersen C."/>
            <person name="Sorensen T."/>
            <person name="Nielsen M.R."/>
            <person name="Sondergaard T.E."/>
            <person name="Sorensen J.L."/>
            <person name="Fitzpatrick D.A."/>
            <person name="Frisvad J.C."/>
            <person name="Nielsen K.L."/>
        </authorList>
    </citation>
    <scope>NUCLEOTIDE SEQUENCE</scope>
    <source>
        <strain evidence="6">IBT 21917</strain>
    </source>
</reference>
<name>A0A9W9IP46_9EURO</name>
<dbReference type="Gene3D" id="2.30.29.30">
    <property type="entry name" value="Pleckstrin-homology domain (PH domain)/Phosphotyrosine-binding domain (PTB)"/>
    <property type="match status" value="1"/>
</dbReference>
<dbReference type="AlphaFoldDB" id="A0A9W9IP46"/>
<dbReference type="CDD" id="cd13182">
    <property type="entry name" value="EVH1-like_Dcp1"/>
    <property type="match status" value="1"/>
</dbReference>
<dbReference type="InterPro" id="IPR011993">
    <property type="entry name" value="PH-like_dom_sf"/>
</dbReference>
<keyword evidence="7" id="KW-1185">Reference proteome</keyword>
<evidence type="ECO:0000256" key="2">
    <source>
        <dbReference type="ARBA" id="ARBA00008778"/>
    </source>
</evidence>
<dbReference type="InterPro" id="IPR010334">
    <property type="entry name" value="Dcp1"/>
</dbReference>
<dbReference type="SUPFAM" id="SSF50729">
    <property type="entry name" value="PH domain-like"/>
    <property type="match status" value="1"/>
</dbReference>
<keyword evidence="3" id="KW-0963">Cytoplasm</keyword>
<accession>A0A9W9IP46</accession>
<dbReference type="GO" id="GO:0000290">
    <property type="term" value="P:deadenylation-dependent decapping of nuclear-transcribed mRNA"/>
    <property type="evidence" value="ECO:0007669"/>
    <property type="project" value="InterPro"/>
</dbReference>